<feature type="domain" description="Chitin-binding type-2" evidence="3">
    <location>
        <begin position="267"/>
        <end position="329"/>
    </location>
</feature>
<dbReference type="PANTHER" id="PTHR24020">
    <property type="entry name" value="COLLAGEN ALPHA"/>
    <property type="match status" value="1"/>
</dbReference>
<comment type="caution">
    <text evidence="4">The sequence shown here is derived from an EMBL/GenBank/DDBJ whole genome shotgun (WGS) entry which is preliminary data.</text>
</comment>
<accession>A0ABQ9E572</accession>
<dbReference type="Gene3D" id="3.40.50.410">
    <property type="entry name" value="von Willebrand factor, type A domain"/>
    <property type="match status" value="1"/>
</dbReference>
<dbReference type="SMART" id="SM00327">
    <property type="entry name" value="VWA"/>
    <property type="match status" value="1"/>
</dbReference>
<dbReference type="PRINTS" id="PR00453">
    <property type="entry name" value="VWFADOMAIN"/>
</dbReference>
<feature type="chain" id="PRO_5045121042" evidence="1">
    <location>
        <begin position="18"/>
        <end position="432"/>
    </location>
</feature>
<dbReference type="InterPro" id="IPR002035">
    <property type="entry name" value="VWF_A"/>
</dbReference>
<dbReference type="EMBL" id="JARBDR010000921">
    <property type="protein sequence ID" value="KAJ8299027.1"/>
    <property type="molecule type" value="Genomic_DNA"/>
</dbReference>
<evidence type="ECO:0000259" key="2">
    <source>
        <dbReference type="PROSITE" id="PS50234"/>
    </source>
</evidence>
<dbReference type="InterPro" id="IPR036465">
    <property type="entry name" value="vWFA_dom_sf"/>
</dbReference>
<feature type="domain" description="VWFA" evidence="2">
    <location>
        <begin position="30"/>
        <end position="206"/>
    </location>
</feature>
<keyword evidence="1" id="KW-0732">Signal</keyword>
<dbReference type="Pfam" id="PF01607">
    <property type="entry name" value="CBM_14"/>
    <property type="match status" value="1"/>
</dbReference>
<dbReference type="Proteomes" id="UP001217089">
    <property type="component" value="Unassembled WGS sequence"/>
</dbReference>
<evidence type="ECO:0000256" key="1">
    <source>
        <dbReference type="SAM" id="SignalP"/>
    </source>
</evidence>
<keyword evidence="5" id="KW-1185">Reference proteome</keyword>
<protein>
    <submittedName>
        <fullName evidence="4">Uncharacterized protein</fullName>
    </submittedName>
</protein>
<proteinExistence type="predicted"/>
<dbReference type="SMART" id="SM00494">
    <property type="entry name" value="ChtBD2"/>
    <property type="match status" value="2"/>
</dbReference>
<dbReference type="Gene3D" id="2.170.140.10">
    <property type="entry name" value="Chitin binding domain"/>
    <property type="match status" value="1"/>
</dbReference>
<evidence type="ECO:0000313" key="5">
    <source>
        <dbReference type="Proteomes" id="UP001217089"/>
    </source>
</evidence>
<sequence length="432" mass="48339">MLIRLILLSLSIVLTNGRQKYLKGCRGYLDVVFVIDASDSIKEQDFNTVRNSVANLIYNLNIGGPPGTLGGNNDARAGFVVYSSNVSSQFDLSSDRYALVHAAHNFKHARDGTNTRLGIRAMRKMFQRNHRDNTHKVGMIITDGISKNTTQAVKEAEIARNIGIDLFAIGVTDDIATVELESIAGEKGRVLYVEDYDQLAKELEMLDFYKIVCPTTSSTSATTTTTTTTSIPITTTSTTNNPINRKPFLWTTSPVQYVTPNLPRGLCDHCTTRDGFGYNPHPTDCTKFIQCYFGVDGEIIVSEKQCSFGQFWSRNAVTCVSSQHVDCPTDKCKLEGLVAYPDYNTKNCREYWKCIKGQSYGFCCPPGEAFFPYLGCVKDKSCRDLCQGETRKKPYTQNKDKTKQAYINDENVIDIKKITEVETPCFSKRDTR</sequence>
<dbReference type="CDD" id="cd01450">
    <property type="entry name" value="vWFA_subfamily_ECM"/>
    <property type="match status" value="1"/>
</dbReference>
<organism evidence="4 5">
    <name type="scientific">Tegillarca granosa</name>
    <name type="common">Malaysian cockle</name>
    <name type="synonym">Anadara granosa</name>
    <dbReference type="NCBI Taxonomy" id="220873"/>
    <lineage>
        <taxon>Eukaryota</taxon>
        <taxon>Metazoa</taxon>
        <taxon>Spiralia</taxon>
        <taxon>Lophotrochozoa</taxon>
        <taxon>Mollusca</taxon>
        <taxon>Bivalvia</taxon>
        <taxon>Autobranchia</taxon>
        <taxon>Pteriomorphia</taxon>
        <taxon>Arcoida</taxon>
        <taxon>Arcoidea</taxon>
        <taxon>Arcidae</taxon>
        <taxon>Tegillarca</taxon>
    </lineage>
</organism>
<dbReference type="InterPro" id="IPR036508">
    <property type="entry name" value="Chitin-bd_dom_sf"/>
</dbReference>
<dbReference type="SUPFAM" id="SSF57625">
    <property type="entry name" value="Invertebrate chitin-binding proteins"/>
    <property type="match status" value="1"/>
</dbReference>
<dbReference type="InterPro" id="IPR002557">
    <property type="entry name" value="Chitin-bd_dom"/>
</dbReference>
<dbReference type="SUPFAM" id="SSF53300">
    <property type="entry name" value="vWA-like"/>
    <property type="match status" value="1"/>
</dbReference>
<name>A0ABQ9E572_TEGGR</name>
<reference evidence="4 5" key="1">
    <citation type="submission" date="2022-12" db="EMBL/GenBank/DDBJ databases">
        <title>Chromosome-level genome of Tegillarca granosa.</title>
        <authorList>
            <person name="Kim J."/>
        </authorList>
    </citation>
    <scope>NUCLEOTIDE SEQUENCE [LARGE SCALE GENOMIC DNA]</scope>
    <source>
        <strain evidence="4">Teg-2019</strain>
        <tissue evidence="4">Adductor muscle</tissue>
    </source>
</reference>
<dbReference type="PROSITE" id="PS50940">
    <property type="entry name" value="CHIT_BIND_II"/>
    <property type="match status" value="1"/>
</dbReference>
<gene>
    <name evidence="4" type="ORF">KUTeg_023087</name>
</gene>
<evidence type="ECO:0000259" key="3">
    <source>
        <dbReference type="PROSITE" id="PS50940"/>
    </source>
</evidence>
<dbReference type="PROSITE" id="PS50234">
    <property type="entry name" value="VWFA"/>
    <property type="match status" value="1"/>
</dbReference>
<feature type="signal peptide" evidence="1">
    <location>
        <begin position="1"/>
        <end position="17"/>
    </location>
</feature>
<evidence type="ECO:0000313" key="4">
    <source>
        <dbReference type="EMBL" id="KAJ8299027.1"/>
    </source>
</evidence>
<dbReference type="InterPro" id="IPR050525">
    <property type="entry name" value="ECM_Assembly_Org"/>
</dbReference>
<dbReference type="PANTHER" id="PTHR24020:SF84">
    <property type="entry name" value="VWFA DOMAIN-CONTAINING PROTEIN"/>
    <property type="match status" value="1"/>
</dbReference>
<dbReference type="Pfam" id="PF00092">
    <property type="entry name" value="VWA"/>
    <property type="match status" value="1"/>
</dbReference>